<dbReference type="InterPro" id="IPR025391">
    <property type="entry name" value="DUF4123"/>
</dbReference>
<dbReference type="STRING" id="298386.PBPRB0618"/>
<organism evidence="3 4">
    <name type="scientific">Photobacterium profundum (strain SS9)</name>
    <dbReference type="NCBI Taxonomy" id="298386"/>
    <lineage>
        <taxon>Bacteria</taxon>
        <taxon>Pseudomonadati</taxon>
        <taxon>Pseudomonadota</taxon>
        <taxon>Gammaproteobacteria</taxon>
        <taxon>Vibrionales</taxon>
        <taxon>Vibrionaceae</taxon>
        <taxon>Photobacterium</taxon>
    </lineage>
</organism>
<dbReference type="AlphaFoldDB" id="Q6LJN9"/>
<dbReference type="Gene3D" id="2.60.200.60">
    <property type="match status" value="1"/>
</dbReference>
<proteinExistence type="predicted"/>
<dbReference type="Proteomes" id="UP000000593">
    <property type="component" value="Chromosome 2"/>
</dbReference>
<dbReference type="KEGG" id="ppr:PBPRB0618"/>
<evidence type="ECO:0000256" key="1">
    <source>
        <dbReference type="SAM" id="MobiDB-lite"/>
    </source>
</evidence>
<protein>
    <recommendedName>
        <fullName evidence="2">DUF4123 domain-containing protein</fullName>
    </recommendedName>
</protein>
<dbReference type="Pfam" id="PF13503">
    <property type="entry name" value="DUF4123"/>
    <property type="match status" value="1"/>
</dbReference>
<dbReference type="RefSeq" id="WP_011220709.1">
    <property type="nucleotide sequence ID" value="NC_006371.1"/>
</dbReference>
<accession>Q6LJN9</accession>
<dbReference type="HOGENOM" id="CLU_775797_0_0_6"/>
<evidence type="ECO:0000313" key="3">
    <source>
        <dbReference type="EMBL" id="CAG22491.1"/>
    </source>
</evidence>
<dbReference type="CDD" id="cd14738">
    <property type="entry name" value="PAAR_2"/>
    <property type="match status" value="1"/>
</dbReference>
<gene>
    <name evidence="3" type="ordered locus">PBPRB0618</name>
</gene>
<evidence type="ECO:0000259" key="2">
    <source>
        <dbReference type="Pfam" id="PF13503"/>
    </source>
</evidence>
<dbReference type="EMBL" id="CR378677">
    <property type="protein sequence ID" value="CAG22491.1"/>
    <property type="molecule type" value="Genomic_DNA"/>
</dbReference>
<reference evidence="4" key="1">
    <citation type="journal article" date="2005" name="Science">
        <title>Life at depth: Photobacterium profundum genome sequence and expression analysis.</title>
        <authorList>
            <person name="Vezzi A."/>
            <person name="Campanaro S."/>
            <person name="D'Angelo M."/>
            <person name="Simonato F."/>
            <person name="Vitulo N."/>
            <person name="Lauro F.M."/>
            <person name="Cestaro A."/>
            <person name="Malacrida G."/>
            <person name="Simionati B."/>
            <person name="Cannata N."/>
            <person name="Romualdi C."/>
            <person name="Bartlett D.H."/>
            <person name="Valle G."/>
        </authorList>
    </citation>
    <scope>NUCLEOTIDE SEQUENCE [LARGE SCALE GENOMIC DNA]</scope>
    <source>
        <strain evidence="4">ATCC BAA-1253 / SS9</strain>
    </source>
</reference>
<name>Q6LJN9_PHOPR</name>
<feature type="compositionally biased region" description="Basic and acidic residues" evidence="1">
    <location>
        <begin position="9"/>
        <end position="19"/>
    </location>
</feature>
<dbReference type="eggNOG" id="COG4104">
    <property type="taxonomic scope" value="Bacteria"/>
</dbReference>
<keyword evidence="4" id="KW-1185">Reference proteome</keyword>
<sequence>MGKPAARISDNHTCPDKTGKIPHVGGPIAAGSGGLPAARVGDMMVCVGPSDSIAKGSVRFAKRQKMTSHSFEFLALTEPEHLYIILDGNLIENLSDHINAMGSHLKATSLYKSTTLDHLDAISPWIVELSSDDKVPLINWALENQYFDNAAWLFSSNNGHADIVQHFHSLLFVKPPNGGEYIFRFHDPRIASALLQSHYKLGKNNLAEPLNTAWFYKKNRWVSINFTSWKVEKTQSLQPPYCLTDQDIVILSDVTMVTFTDKLDLHINTHFPEWYEDKNRTLPHDIIKLAKQLGFVSERAIFFFTNVLGYLGENVIKNQHYQDIHQLLTKTSLLTPEQRAEKAAELAYQYHQGTQNG</sequence>
<feature type="region of interest" description="Disordered" evidence="1">
    <location>
        <begin position="1"/>
        <end position="25"/>
    </location>
</feature>
<feature type="domain" description="DUF4123" evidence="2">
    <location>
        <begin position="82"/>
        <end position="197"/>
    </location>
</feature>
<evidence type="ECO:0000313" key="4">
    <source>
        <dbReference type="Proteomes" id="UP000000593"/>
    </source>
</evidence>